<keyword evidence="2" id="KW-1185">Reference proteome</keyword>
<evidence type="ECO:0000313" key="1">
    <source>
        <dbReference type="EMBL" id="KAE9397162.1"/>
    </source>
</evidence>
<feature type="non-terminal residue" evidence="1">
    <location>
        <position position="1"/>
    </location>
</feature>
<feature type="non-terminal residue" evidence="1">
    <location>
        <position position="74"/>
    </location>
</feature>
<protein>
    <submittedName>
        <fullName evidence="1">Uncharacterized protein</fullName>
    </submittedName>
</protein>
<dbReference type="OrthoDB" id="3232711at2759"/>
<accession>A0A6A4HF86</accession>
<sequence length="74" mass="8549">RWDEETELLQEEMRHCIKLLKWNAKEWVGRMLYEGPLAVGQDAAHMEGVAAYTASQVAVYRAIAAEFERLWANP</sequence>
<dbReference type="EMBL" id="ML769501">
    <property type="protein sequence ID" value="KAE9397162.1"/>
    <property type="molecule type" value="Genomic_DNA"/>
</dbReference>
<dbReference type="Proteomes" id="UP000799118">
    <property type="component" value="Unassembled WGS sequence"/>
</dbReference>
<name>A0A6A4HF86_9AGAR</name>
<gene>
    <name evidence="1" type="ORF">BT96DRAFT_780964</name>
</gene>
<reference evidence="1" key="1">
    <citation type="journal article" date="2019" name="Environ. Microbiol.">
        <title>Fungal ecological strategies reflected in gene transcription - a case study of two litter decomposers.</title>
        <authorList>
            <person name="Barbi F."/>
            <person name="Kohler A."/>
            <person name="Barry K."/>
            <person name="Baskaran P."/>
            <person name="Daum C."/>
            <person name="Fauchery L."/>
            <person name="Ihrmark K."/>
            <person name="Kuo A."/>
            <person name="LaButti K."/>
            <person name="Lipzen A."/>
            <person name="Morin E."/>
            <person name="Grigoriev I.V."/>
            <person name="Henrissat B."/>
            <person name="Lindahl B."/>
            <person name="Martin F."/>
        </authorList>
    </citation>
    <scope>NUCLEOTIDE SEQUENCE</scope>
    <source>
        <strain evidence="1">JB14</strain>
    </source>
</reference>
<evidence type="ECO:0000313" key="2">
    <source>
        <dbReference type="Proteomes" id="UP000799118"/>
    </source>
</evidence>
<proteinExistence type="predicted"/>
<dbReference type="AlphaFoldDB" id="A0A6A4HF86"/>
<organism evidence="1 2">
    <name type="scientific">Gymnopus androsaceus JB14</name>
    <dbReference type="NCBI Taxonomy" id="1447944"/>
    <lineage>
        <taxon>Eukaryota</taxon>
        <taxon>Fungi</taxon>
        <taxon>Dikarya</taxon>
        <taxon>Basidiomycota</taxon>
        <taxon>Agaricomycotina</taxon>
        <taxon>Agaricomycetes</taxon>
        <taxon>Agaricomycetidae</taxon>
        <taxon>Agaricales</taxon>
        <taxon>Marasmiineae</taxon>
        <taxon>Omphalotaceae</taxon>
        <taxon>Gymnopus</taxon>
    </lineage>
</organism>